<feature type="region of interest" description="Disordered" evidence="1">
    <location>
        <begin position="59"/>
        <end position="79"/>
    </location>
</feature>
<dbReference type="PaxDb" id="2903-EOD19749"/>
<dbReference type="HOGENOM" id="CLU_1063307_0_0_1"/>
<evidence type="ECO:0000313" key="3">
    <source>
        <dbReference type="Proteomes" id="UP000013827"/>
    </source>
</evidence>
<dbReference type="PANTHER" id="PTHR36761:SF2">
    <property type="entry name" value="ORF03 PROTEIN"/>
    <property type="match status" value="1"/>
</dbReference>
<dbReference type="AlphaFoldDB" id="A0A0D3J8B4"/>
<name>A0A0D3J8B4_EMIH1</name>
<protein>
    <submittedName>
        <fullName evidence="2">Uncharacterized protein</fullName>
    </submittedName>
</protein>
<dbReference type="GeneID" id="17265294"/>
<dbReference type="EnsemblProtists" id="EOD19749">
    <property type="protein sequence ID" value="EOD19749"/>
    <property type="gene ID" value="EMIHUDRAFT_242673"/>
</dbReference>
<dbReference type="KEGG" id="ehx:EMIHUDRAFT_242673"/>
<keyword evidence="3" id="KW-1185">Reference proteome</keyword>
<organism evidence="2 3">
    <name type="scientific">Emiliania huxleyi (strain CCMP1516)</name>
    <dbReference type="NCBI Taxonomy" id="280463"/>
    <lineage>
        <taxon>Eukaryota</taxon>
        <taxon>Haptista</taxon>
        <taxon>Haptophyta</taxon>
        <taxon>Prymnesiophyceae</taxon>
        <taxon>Isochrysidales</taxon>
        <taxon>Noelaerhabdaceae</taxon>
        <taxon>Emiliania</taxon>
    </lineage>
</organism>
<proteinExistence type="predicted"/>
<evidence type="ECO:0000256" key="1">
    <source>
        <dbReference type="SAM" id="MobiDB-lite"/>
    </source>
</evidence>
<reference evidence="3" key="1">
    <citation type="journal article" date="2013" name="Nature">
        <title>Pan genome of the phytoplankton Emiliania underpins its global distribution.</title>
        <authorList>
            <person name="Read B.A."/>
            <person name="Kegel J."/>
            <person name="Klute M.J."/>
            <person name="Kuo A."/>
            <person name="Lefebvre S.C."/>
            <person name="Maumus F."/>
            <person name="Mayer C."/>
            <person name="Miller J."/>
            <person name="Monier A."/>
            <person name="Salamov A."/>
            <person name="Young J."/>
            <person name="Aguilar M."/>
            <person name="Claverie J.M."/>
            <person name="Frickenhaus S."/>
            <person name="Gonzalez K."/>
            <person name="Herman E.K."/>
            <person name="Lin Y.C."/>
            <person name="Napier J."/>
            <person name="Ogata H."/>
            <person name="Sarno A.F."/>
            <person name="Shmutz J."/>
            <person name="Schroeder D."/>
            <person name="de Vargas C."/>
            <person name="Verret F."/>
            <person name="von Dassow P."/>
            <person name="Valentin K."/>
            <person name="Van de Peer Y."/>
            <person name="Wheeler G."/>
            <person name="Dacks J.B."/>
            <person name="Delwiche C.F."/>
            <person name="Dyhrman S.T."/>
            <person name="Glockner G."/>
            <person name="John U."/>
            <person name="Richards T."/>
            <person name="Worden A.Z."/>
            <person name="Zhang X."/>
            <person name="Grigoriev I.V."/>
            <person name="Allen A.E."/>
            <person name="Bidle K."/>
            <person name="Borodovsky M."/>
            <person name="Bowler C."/>
            <person name="Brownlee C."/>
            <person name="Cock J.M."/>
            <person name="Elias M."/>
            <person name="Gladyshev V.N."/>
            <person name="Groth M."/>
            <person name="Guda C."/>
            <person name="Hadaegh A."/>
            <person name="Iglesias-Rodriguez M.D."/>
            <person name="Jenkins J."/>
            <person name="Jones B.M."/>
            <person name="Lawson T."/>
            <person name="Leese F."/>
            <person name="Lindquist E."/>
            <person name="Lobanov A."/>
            <person name="Lomsadze A."/>
            <person name="Malik S.B."/>
            <person name="Marsh M.E."/>
            <person name="Mackinder L."/>
            <person name="Mock T."/>
            <person name="Mueller-Roeber B."/>
            <person name="Pagarete A."/>
            <person name="Parker M."/>
            <person name="Probert I."/>
            <person name="Quesneville H."/>
            <person name="Raines C."/>
            <person name="Rensing S.A."/>
            <person name="Riano-Pachon D.M."/>
            <person name="Richier S."/>
            <person name="Rokitta S."/>
            <person name="Shiraiwa Y."/>
            <person name="Soanes D.M."/>
            <person name="van der Giezen M."/>
            <person name="Wahlund T.M."/>
            <person name="Williams B."/>
            <person name="Wilson W."/>
            <person name="Wolfe G."/>
            <person name="Wurch L.L."/>
        </authorList>
    </citation>
    <scope>NUCLEOTIDE SEQUENCE</scope>
</reference>
<accession>A0A0D3J8B4</accession>
<dbReference type="InterPro" id="IPR011990">
    <property type="entry name" value="TPR-like_helical_dom_sf"/>
</dbReference>
<dbReference type="RefSeq" id="XP_005772178.1">
    <property type="nucleotide sequence ID" value="XM_005772121.1"/>
</dbReference>
<sequence>MLRREEKSYRRNALPLAGTQLPGCPKLSLLLVLLAVGATATRPRLRVQQHQRQRCEAPLCQWKPDLPPPDPDTVSARSAETQERLKVLIEELSAPVSDQGAAPKPSAGYAVDYANLKPKANVFGARLDPKVAGETLIGVNAAPEEPHEEIFAAGVKAMKGGYYKDAVRYFTQAVAAAPGGLTGREGGQYSVWLAQALQAAGRTKEAVGLLQTCESHPDSDVRKISESVLYVLRAPELKLGEENFVRIDFASEGPPSEGLCFVCSLPLPLAGSGLSEASQ</sequence>
<reference evidence="2" key="2">
    <citation type="submission" date="2024-10" db="UniProtKB">
        <authorList>
            <consortium name="EnsemblProtists"/>
        </authorList>
    </citation>
    <scope>IDENTIFICATION</scope>
</reference>
<dbReference type="STRING" id="2903.R1EFV5"/>
<dbReference type="PANTHER" id="PTHR36761">
    <property type="entry name" value="ORF03 PROTEIN"/>
    <property type="match status" value="1"/>
</dbReference>
<dbReference type="Proteomes" id="UP000013827">
    <property type="component" value="Unassembled WGS sequence"/>
</dbReference>
<dbReference type="Gene3D" id="1.25.40.10">
    <property type="entry name" value="Tetratricopeptide repeat domain"/>
    <property type="match status" value="1"/>
</dbReference>
<evidence type="ECO:0000313" key="2">
    <source>
        <dbReference type="EnsemblProtists" id="EOD19749"/>
    </source>
</evidence>